<gene>
    <name evidence="10" type="ORF">KASA_0O02167G</name>
</gene>
<organism evidence="10 11">
    <name type="scientific">Maudiozyma saulgeensis</name>
    <dbReference type="NCBI Taxonomy" id="1789683"/>
    <lineage>
        <taxon>Eukaryota</taxon>
        <taxon>Fungi</taxon>
        <taxon>Dikarya</taxon>
        <taxon>Ascomycota</taxon>
        <taxon>Saccharomycotina</taxon>
        <taxon>Saccharomycetes</taxon>
        <taxon>Saccharomycetales</taxon>
        <taxon>Saccharomycetaceae</taxon>
        <taxon>Maudiozyma</taxon>
    </lineage>
</organism>
<dbReference type="InterPro" id="IPR003663">
    <property type="entry name" value="Sugar/inositol_transpt"/>
</dbReference>
<keyword evidence="5 8" id="KW-1133">Transmembrane helix</keyword>
<evidence type="ECO:0000256" key="6">
    <source>
        <dbReference type="ARBA" id="ARBA00023136"/>
    </source>
</evidence>
<feature type="transmembrane region" description="Helical" evidence="8">
    <location>
        <begin position="161"/>
        <end position="184"/>
    </location>
</feature>
<dbReference type="Pfam" id="PF00083">
    <property type="entry name" value="Sugar_tr"/>
    <property type="match status" value="2"/>
</dbReference>
<dbReference type="InterPro" id="IPR005829">
    <property type="entry name" value="Sugar_transporter_CS"/>
</dbReference>
<dbReference type="Proteomes" id="UP000196158">
    <property type="component" value="Unassembled WGS sequence"/>
</dbReference>
<accession>A0A1X7R239</accession>
<name>A0A1X7R239_9SACH</name>
<feature type="region of interest" description="Disordered" evidence="7">
    <location>
        <begin position="337"/>
        <end position="358"/>
    </location>
</feature>
<feature type="domain" description="Major facilitator superfamily (MFS) profile" evidence="9">
    <location>
        <begin position="68"/>
        <end position="545"/>
    </location>
</feature>
<feature type="transmembrane region" description="Helical" evidence="8">
    <location>
        <begin position="455"/>
        <end position="477"/>
    </location>
</feature>
<evidence type="ECO:0000256" key="3">
    <source>
        <dbReference type="ARBA" id="ARBA00022448"/>
    </source>
</evidence>
<feature type="transmembrane region" description="Helical" evidence="8">
    <location>
        <begin position="110"/>
        <end position="130"/>
    </location>
</feature>
<dbReference type="AlphaFoldDB" id="A0A1X7R239"/>
<sequence>MSKKAKHHHHHSPQQSHSAITSQIPQQNSLPHEDFYSDCYSTFSQVTTSTINDIDHLPYALNLRTLTIIVGVTIGGLLFGYDTGVISGVLLYLKPSDLHRSSITDLQKEFITASTGVGSFGGSLVAFKIADRYGRRITLAICCAIFILASVLMSMARTLNILIFGRLIVGIAIGVAAQCIPIYLSEISPASIRGFILTLNSVAITGGQLLSYIISYSVRNANHSWRYLFGIAALPALLFILILDFIPESPRWLAHTHQYAEAQNSLRMLYPNANSLQINLQLRKLLMALNKLQRYEQNHSEVDSRTPLLERSNSQTWPSSILPQNFARIRADTRVSNDEHSIRRQLPVPSQNNRRKKMEPKTKRALIIGCVLMFFQQISGFNAFMYYSPIIFSKLETENPLIPAMIIAATNFIFTFVALFLVDSLGRRAILLYTIWIMILGLLLASIGFDHNNINLLLISLIIYVAGYASALGTVPWSSVEFLPLNQRAFGASCISCTNWFTNTLVSLTYLSVMNSVGNENTMLVFAFFMLLAWGFVFVWYPEVKGLSLEEIGEVFSDGIDVHYIYRNYY</sequence>
<dbReference type="InterPro" id="IPR005828">
    <property type="entry name" value="MFS_sugar_transport-like"/>
</dbReference>
<feature type="transmembrane region" description="Helical" evidence="8">
    <location>
        <begin position="429"/>
        <end position="449"/>
    </location>
</feature>
<proteinExistence type="inferred from homology"/>
<dbReference type="PROSITE" id="PS00217">
    <property type="entry name" value="SUGAR_TRANSPORT_2"/>
    <property type="match status" value="1"/>
</dbReference>
<dbReference type="EMBL" id="FXLY01000004">
    <property type="protein sequence ID" value="SMN19651.1"/>
    <property type="molecule type" value="Genomic_DNA"/>
</dbReference>
<dbReference type="GO" id="GO:0005366">
    <property type="term" value="F:myo-inositol:proton symporter activity"/>
    <property type="evidence" value="ECO:0007669"/>
    <property type="project" value="TreeGrafter"/>
</dbReference>
<evidence type="ECO:0000259" key="9">
    <source>
        <dbReference type="PROSITE" id="PS50850"/>
    </source>
</evidence>
<protein>
    <submittedName>
        <fullName evidence="10">Similar to Saccharomyces cerevisiae YDR387C Putative transporter, member of the sugar porter family</fullName>
    </submittedName>
</protein>
<comment type="subcellular location">
    <subcellularLocation>
        <location evidence="1">Membrane</location>
        <topology evidence="1">Multi-pass membrane protein</topology>
    </subcellularLocation>
</comment>
<feature type="transmembrane region" description="Helical" evidence="8">
    <location>
        <begin position="227"/>
        <end position="246"/>
    </location>
</feature>
<reference evidence="10 11" key="1">
    <citation type="submission" date="2017-04" db="EMBL/GenBank/DDBJ databases">
        <authorList>
            <person name="Afonso C.L."/>
            <person name="Miller P.J."/>
            <person name="Scott M.A."/>
            <person name="Spackman E."/>
            <person name="Goraichik I."/>
            <person name="Dimitrov K.M."/>
            <person name="Suarez D.L."/>
            <person name="Swayne D.E."/>
        </authorList>
    </citation>
    <scope>NUCLEOTIDE SEQUENCE [LARGE SCALE GENOMIC DNA]</scope>
</reference>
<keyword evidence="6 8" id="KW-0472">Membrane</keyword>
<evidence type="ECO:0000256" key="8">
    <source>
        <dbReference type="SAM" id="Phobius"/>
    </source>
</evidence>
<dbReference type="GO" id="GO:0016020">
    <property type="term" value="C:membrane"/>
    <property type="evidence" value="ECO:0007669"/>
    <property type="project" value="UniProtKB-SubCell"/>
</dbReference>
<evidence type="ECO:0000256" key="5">
    <source>
        <dbReference type="ARBA" id="ARBA00022989"/>
    </source>
</evidence>
<dbReference type="PROSITE" id="PS00216">
    <property type="entry name" value="SUGAR_TRANSPORT_1"/>
    <property type="match status" value="1"/>
</dbReference>
<feature type="transmembrane region" description="Helical" evidence="8">
    <location>
        <begin position="66"/>
        <end position="90"/>
    </location>
</feature>
<feature type="compositionally biased region" description="Basic residues" evidence="7">
    <location>
        <begin position="1"/>
        <end position="12"/>
    </location>
</feature>
<evidence type="ECO:0000256" key="4">
    <source>
        <dbReference type="ARBA" id="ARBA00022692"/>
    </source>
</evidence>
<evidence type="ECO:0000313" key="11">
    <source>
        <dbReference type="Proteomes" id="UP000196158"/>
    </source>
</evidence>
<dbReference type="SUPFAM" id="SSF103473">
    <property type="entry name" value="MFS general substrate transporter"/>
    <property type="match status" value="1"/>
</dbReference>
<dbReference type="OrthoDB" id="5290825at2759"/>
<keyword evidence="11" id="KW-1185">Reference proteome</keyword>
<feature type="transmembrane region" description="Helical" evidence="8">
    <location>
        <begin position="196"/>
        <end position="215"/>
    </location>
</feature>
<evidence type="ECO:0000256" key="2">
    <source>
        <dbReference type="ARBA" id="ARBA00010992"/>
    </source>
</evidence>
<dbReference type="InterPro" id="IPR020846">
    <property type="entry name" value="MFS_dom"/>
</dbReference>
<feature type="transmembrane region" description="Helical" evidence="8">
    <location>
        <begin position="365"/>
        <end position="388"/>
    </location>
</feature>
<keyword evidence="3" id="KW-0813">Transport</keyword>
<feature type="transmembrane region" description="Helical" evidence="8">
    <location>
        <begin position="523"/>
        <end position="541"/>
    </location>
</feature>
<feature type="region of interest" description="Disordered" evidence="7">
    <location>
        <begin position="1"/>
        <end position="24"/>
    </location>
</feature>
<keyword evidence="4 8" id="KW-0812">Transmembrane</keyword>
<dbReference type="InterPro" id="IPR050814">
    <property type="entry name" value="Myo-inositol_Transporter"/>
</dbReference>
<dbReference type="GO" id="GO:1904679">
    <property type="term" value="P:myo-inositol import across plasma membrane"/>
    <property type="evidence" value="ECO:0007669"/>
    <property type="project" value="TreeGrafter"/>
</dbReference>
<comment type="similarity">
    <text evidence="2">Belongs to the major facilitator superfamily. Sugar transporter (TC 2.A.1.1) family.</text>
</comment>
<dbReference type="PANTHER" id="PTHR48020">
    <property type="entry name" value="PROTON MYO-INOSITOL COTRANSPORTER"/>
    <property type="match status" value="1"/>
</dbReference>
<evidence type="ECO:0000256" key="1">
    <source>
        <dbReference type="ARBA" id="ARBA00004141"/>
    </source>
</evidence>
<dbReference type="PANTHER" id="PTHR48020:SF12">
    <property type="entry name" value="PROTON MYO-INOSITOL COTRANSPORTER"/>
    <property type="match status" value="1"/>
</dbReference>
<feature type="transmembrane region" description="Helical" evidence="8">
    <location>
        <begin position="137"/>
        <end position="155"/>
    </location>
</feature>
<dbReference type="Gene3D" id="1.20.1250.20">
    <property type="entry name" value="MFS general substrate transporter like domains"/>
    <property type="match status" value="2"/>
</dbReference>
<evidence type="ECO:0000256" key="7">
    <source>
        <dbReference type="SAM" id="MobiDB-lite"/>
    </source>
</evidence>
<evidence type="ECO:0000313" key="10">
    <source>
        <dbReference type="EMBL" id="SMN19651.1"/>
    </source>
</evidence>
<dbReference type="InterPro" id="IPR036259">
    <property type="entry name" value="MFS_trans_sf"/>
</dbReference>
<dbReference type="PROSITE" id="PS50850">
    <property type="entry name" value="MFS"/>
    <property type="match status" value="1"/>
</dbReference>
<dbReference type="PRINTS" id="PR00171">
    <property type="entry name" value="SUGRTRNSPORT"/>
</dbReference>
<feature type="transmembrane region" description="Helical" evidence="8">
    <location>
        <begin position="400"/>
        <end position="422"/>
    </location>
</feature>